<protein>
    <submittedName>
        <fullName evidence="1">Uncharacterized protein</fullName>
    </submittedName>
</protein>
<keyword evidence="2" id="KW-1185">Reference proteome</keyword>
<proteinExistence type="predicted"/>
<dbReference type="Proteomes" id="UP000263094">
    <property type="component" value="Unassembled WGS sequence"/>
</dbReference>
<evidence type="ECO:0000313" key="2">
    <source>
        <dbReference type="Proteomes" id="UP000263094"/>
    </source>
</evidence>
<name>A0A372LZF2_9ACTN</name>
<dbReference type="EMBL" id="QUAK01000149">
    <property type="protein sequence ID" value="RFU84066.1"/>
    <property type="molecule type" value="Genomic_DNA"/>
</dbReference>
<dbReference type="AlphaFoldDB" id="A0A372LZF2"/>
<gene>
    <name evidence="1" type="ORF">DY218_24850</name>
</gene>
<sequence length="378" mass="41316">MGHGLAEHWLSLKFCEALHGNRARAMDLTERGRTPESWYKGMQARELAVGFGLAAAEHIVQQRYPGHIVSVVDTGTVLRAGWPPNVSQHSNSSRPRPDYILEAWKPGEPSKITFVACRGNHQQPSKRGGKTRSTTLQQLVKGAELTEGMQFGDWNTAASLMLSTELIGQGGIVVNVIESPGDAQLPLRVPGAPGNADDEIRDRPGIPYLNAVQIPVHEGQRAHRVDGFQVGPDDLAWFGQLLARTGAAGLTAFAGGGPNTAHYLTARQGRKHYQVPIFAATSSVDDAQIYVGGVKFVGTDHVFRLGSVRVEAFSGMAENLYKLIKEGEVEEYRRVAHNLSSTWGDIQKEDRQTSPLSLQPNGTVMALRILPLRRQRKP</sequence>
<accession>A0A372LZF2</accession>
<reference evidence="1 2" key="1">
    <citation type="submission" date="2018-08" db="EMBL/GenBank/DDBJ databases">
        <title>Isolation, diversity and antifungal activity of Actinobacteria from wheat.</title>
        <authorList>
            <person name="Han C."/>
        </authorList>
    </citation>
    <scope>NUCLEOTIDE SEQUENCE [LARGE SCALE GENOMIC DNA]</scope>
    <source>
        <strain evidence="1 2">NEAU-YY421</strain>
    </source>
</reference>
<evidence type="ECO:0000313" key="1">
    <source>
        <dbReference type="EMBL" id="RFU84066.1"/>
    </source>
</evidence>
<dbReference type="OrthoDB" id="3335096at2"/>
<comment type="caution">
    <text evidence="1">The sequence shown here is derived from an EMBL/GenBank/DDBJ whole genome shotgun (WGS) entry which is preliminary data.</text>
</comment>
<organism evidence="1 2">
    <name type="scientific">Streptomyces triticagri</name>
    <dbReference type="NCBI Taxonomy" id="2293568"/>
    <lineage>
        <taxon>Bacteria</taxon>
        <taxon>Bacillati</taxon>
        <taxon>Actinomycetota</taxon>
        <taxon>Actinomycetes</taxon>
        <taxon>Kitasatosporales</taxon>
        <taxon>Streptomycetaceae</taxon>
        <taxon>Streptomyces</taxon>
    </lineage>
</organism>